<protein>
    <submittedName>
        <fullName evidence="5">Retrovirus-related Pol polyprotein from transposon RE1</fullName>
    </submittedName>
</protein>
<organism evidence="5">
    <name type="scientific">Sesamum radiatum</name>
    <name type="common">Black benniseed</name>
    <dbReference type="NCBI Taxonomy" id="300843"/>
    <lineage>
        <taxon>Eukaryota</taxon>
        <taxon>Viridiplantae</taxon>
        <taxon>Streptophyta</taxon>
        <taxon>Embryophyta</taxon>
        <taxon>Tracheophyta</taxon>
        <taxon>Spermatophyta</taxon>
        <taxon>Magnoliopsida</taxon>
        <taxon>eudicotyledons</taxon>
        <taxon>Gunneridae</taxon>
        <taxon>Pentapetalae</taxon>
        <taxon>asterids</taxon>
        <taxon>lamiids</taxon>
        <taxon>Lamiales</taxon>
        <taxon>Pedaliaceae</taxon>
        <taxon>Sesamum</taxon>
    </lineage>
</organism>
<accession>A0AAW2TF89</accession>
<dbReference type="SUPFAM" id="SSF56672">
    <property type="entry name" value="DNA/RNA polymerases"/>
    <property type="match status" value="1"/>
</dbReference>
<evidence type="ECO:0000313" key="5">
    <source>
        <dbReference type="EMBL" id="KAL0403110.1"/>
    </source>
</evidence>
<dbReference type="InterPro" id="IPR036875">
    <property type="entry name" value="Znf_CCHC_sf"/>
</dbReference>
<dbReference type="Pfam" id="PF00098">
    <property type="entry name" value="zf-CCHC"/>
    <property type="match status" value="1"/>
</dbReference>
<dbReference type="AlphaFoldDB" id="A0AAW2TF89"/>
<dbReference type="Pfam" id="PF22936">
    <property type="entry name" value="Pol_BBD"/>
    <property type="match status" value="1"/>
</dbReference>
<dbReference type="SMART" id="SM00343">
    <property type="entry name" value="ZnF_C2HC"/>
    <property type="match status" value="1"/>
</dbReference>
<keyword evidence="2" id="KW-0479">Metal-binding</keyword>
<gene>
    <name evidence="5" type="ORF">Sradi_1951800</name>
</gene>
<reference evidence="5" key="2">
    <citation type="journal article" date="2024" name="Plant">
        <title>Genomic evolution and insights into agronomic trait innovations of Sesamum species.</title>
        <authorList>
            <person name="Miao H."/>
            <person name="Wang L."/>
            <person name="Qu L."/>
            <person name="Liu H."/>
            <person name="Sun Y."/>
            <person name="Le M."/>
            <person name="Wang Q."/>
            <person name="Wei S."/>
            <person name="Zheng Y."/>
            <person name="Lin W."/>
            <person name="Duan Y."/>
            <person name="Cao H."/>
            <person name="Xiong S."/>
            <person name="Wang X."/>
            <person name="Wei L."/>
            <person name="Li C."/>
            <person name="Ma Q."/>
            <person name="Ju M."/>
            <person name="Zhao R."/>
            <person name="Li G."/>
            <person name="Mu C."/>
            <person name="Tian Q."/>
            <person name="Mei H."/>
            <person name="Zhang T."/>
            <person name="Gao T."/>
            <person name="Zhang H."/>
        </authorList>
    </citation>
    <scope>NUCLEOTIDE SEQUENCE</scope>
    <source>
        <strain evidence="5">G02</strain>
    </source>
</reference>
<keyword evidence="1" id="KW-0378">Hydrolase</keyword>
<evidence type="ECO:0000256" key="2">
    <source>
        <dbReference type="PROSITE-ProRule" id="PRU00047"/>
    </source>
</evidence>
<dbReference type="PANTHER" id="PTHR43383">
    <property type="entry name" value="NODULIN 6"/>
    <property type="match status" value="1"/>
</dbReference>
<evidence type="ECO:0000256" key="3">
    <source>
        <dbReference type="SAM" id="MobiDB-lite"/>
    </source>
</evidence>
<dbReference type="InterPro" id="IPR001878">
    <property type="entry name" value="Znf_CCHC"/>
</dbReference>
<dbReference type="PROSITE" id="PS50158">
    <property type="entry name" value="ZF_CCHC"/>
    <property type="match status" value="1"/>
</dbReference>
<comment type="caution">
    <text evidence="5">The sequence shown here is derived from an EMBL/GenBank/DDBJ whole genome shotgun (WGS) entry which is preliminary data.</text>
</comment>
<reference evidence="5" key="1">
    <citation type="submission" date="2020-06" db="EMBL/GenBank/DDBJ databases">
        <authorList>
            <person name="Li T."/>
            <person name="Hu X."/>
            <person name="Zhang T."/>
            <person name="Song X."/>
            <person name="Zhang H."/>
            <person name="Dai N."/>
            <person name="Sheng W."/>
            <person name="Hou X."/>
            <person name="Wei L."/>
        </authorList>
    </citation>
    <scope>NUCLEOTIDE SEQUENCE</scope>
    <source>
        <strain evidence="5">G02</strain>
        <tissue evidence="5">Leaf</tissue>
    </source>
</reference>
<dbReference type="PANTHER" id="PTHR43383:SF2">
    <property type="entry name" value="AMIDOHYDROLASE 2 FAMILY PROTEIN"/>
    <property type="match status" value="1"/>
</dbReference>
<dbReference type="GO" id="GO:0004190">
    <property type="term" value="F:aspartic-type endopeptidase activity"/>
    <property type="evidence" value="ECO:0007669"/>
    <property type="project" value="UniProtKB-KW"/>
</dbReference>
<keyword evidence="1" id="KW-0064">Aspartyl protease</keyword>
<feature type="domain" description="CCHC-type" evidence="4">
    <location>
        <begin position="62"/>
        <end position="76"/>
    </location>
</feature>
<evidence type="ECO:0000259" key="4">
    <source>
        <dbReference type="PROSITE" id="PS50158"/>
    </source>
</evidence>
<proteinExistence type="predicted"/>
<dbReference type="GO" id="GO:0008270">
    <property type="term" value="F:zinc ion binding"/>
    <property type="evidence" value="ECO:0007669"/>
    <property type="project" value="UniProtKB-KW"/>
</dbReference>
<feature type="region of interest" description="Disordered" evidence="3">
    <location>
        <begin position="1"/>
        <end position="54"/>
    </location>
</feature>
<dbReference type="Pfam" id="PF07727">
    <property type="entry name" value="RVT_2"/>
    <property type="match status" value="1"/>
</dbReference>
<sequence length="596" mass="67687">MGGVSLKNDEEALYASKGRRNSKADGSKRSDDKTRGHQSERSTRTAGGSKKNHNNAKKFEGKCYHCGKKGHMARNCWSKKNVAESNVVTSKTEDEWDFEASFAADEDELAFAATISNQINYESDWIVDSGCSNHMTGDKEKLKNVSKYTGSRVVVTADNSKLPIAHVGNTVVSPQYNESEVPLKDVFHVPGYDSQRKGWRCCDPTTGKCYTSRNVVFDEASSWWSPSKEILPNSGAFKEALEDSQIKLISEIEATNGDQDVKEGTAQNPWQIGVYERQEEESEPIEEVVETPLRRSTRTRKPNPKYANAAIVEETETQEPETFEEAFRSIEWRKAMEEELAALERNQTWELVPKPNDVKPISCKWVYKIKRRTDGSIERHKARLVARGFSQQYGLDYDETFSPVAKLTTVRVLLALAASKDWNLWQMDVKNAFLHGELDREIYMNNQRVLNSDHPEYVCKLRKALYGLKQAPRAWYGKIAEFLTHSGYLMTSADSSLFIKAKEGKLAVVLVYVDDLVITGDCKEEVLQTKENLSVRFQMKELGHLKHFLGLEVDHSETGMFLHQQKYSRDLLKKFGMLKCKPILTPVEPHAKMCAH</sequence>
<dbReference type="Gene3D" id="4.10.60.10">
    <property type="entry name" value="Zinc finger, CCHC-type"/>
    <property type="match status" value="1"/>
</dbReference>
<dbReference type="InterPro" id="IPR043502">
    <property type="entry name" value="DNA/RNA_pol_sf"/>
</dbReference>
<dbReference type="InterPro" id="IPR054722">
    <property type="entry name" value="PolX-like_BBD"/>
</dbReference>
<dbReference type="SUPFAM" id="SSF57756">
    <property type="entry name" value="Retrovirus zinc finger-like domains"/>
    <property type="match status" value="1"/>
</dbReference>
<keyword evidence="1" id="KW-0645">Protease</keyword>
<dbReference type="InterPro" id="IPR013103">
    <property type="entry name" value="RVT_2"/>
</dbReference>
<keyword evidence="2" id="KW-0862">Zinc</keyword>
<name>A0AAW2TF89_SESRA</name>
<feature type="compositionally biased region" description="Basic and acidic residues" evidence="3">
    <location>
        <begin position="22"/>
        <end position="43"/>
    </location>
</feature>
<dbReference type="EMBL" id="JACGWJ010000008">
    <property type="protein sequence ID" value="KAL0403110.1"/>
    <property type="molecule type" value="Genomic_DNA"/>
</dbReference>
<keyword evidence="2" id="KW-0863">Zinc-finger</keyword>
<evidence type="ECO:0000256" key="1">
    <source>
        <dbReference type="ARBA" id="ARBA00022750"/>
    </source>
</evidence>
<dbReference type="GO" id="GO:0003676">
    <property type="term" value="F:nucleic acid binding"/>
    <property type="evidence" value="ECO:0007669"/>
    <property type="project" value="InterPro"/>
</dbReference>